<proteinExistence type="predicted"/>
<dbReference type="EMBL" id="VIBQ01000045">
    <property type="protein sequence ID" value="KAB8477480.1"/>
    <property type="molecule type" value="Genomic_DNA"/>
</dbReference>
<evidence type="ECO:0000313" key="2">
    <source>
        <dbReference type="Proteomes" id="UP000327013"/>
    </source>
</evidence>
<comment type="caution">
    <text evidence="1">The sequence shown here is derived from an EMBL/GenBank/DDBJ whole genome shotgun (WGS) entry which is preliminary data.</text>
</comment>
<keyword evidence="2" id="KW-1185">Reference proteome</keyword>
<accession>A0A5N6L156</accession>
<sequence length="101" mass="11584">MGALKATSIFISWQKASGLLCFFRLHALPSHVFSELDMPVGGLQTPSIIGRQGRKARVRKEDLAQERKAKTWIRQLEKARERERNSDLDMWTRAGRAANQY</sequence>
<evidence type="ECO:0000313" key="1">
    <source>
        <dbReference type="EMBL" id="KAB8477480.1"/>
    </source>
</evidence>
<organism evidence="1 2">
    <name type="scientific">Carpinus fangiana</name>
    <dbReference type="NCBI Taxonomy" id="176857"/>
    <lineage>
        <taxon>Eukaryota</taxon>
        <taxon>Viridiplantae</taxon>
        <taxon>Streptophyta</taxon>
        <taxon>Embryophyta</taxon>
        <taxon>Tracheophyta</taxon>
        <taxon>Spermatophyta</taxon>
        <taxon>Magnoliopsida</taxon>
        <taxon>eudicotyledons</taxon>
        <taxon>Gunneridae</taxon>
        <taxon>Pentapetalae</taxon>
        <taxon>rosids</taxon>
        <taxon>fabids</taxon>
        <taxon>Fagales</taxon>
        <taxon>Betulaceae</taxon>
        <taxon>Carpinus</taxon>
    </lineage>
</organism>
<dbReference type="Proteomes" id="UP000327013">
    <property type="component" value="Unassembled WGS sequence"/>
</dbReference>
<reference evidence="1 2" key="1">
    <citation type="submission" date="2019-06" db="EMBL/GenBank/DDBJ databases">
        <title>A chromosomal-level reference genome of Carpinus fangiana (Coryloideae, Betulaceae).</title>
        <authorList>
            <person name="Yang X."/>
            <person name="Wang Z."/>
            <person name="Zhang L."/>
            <person name="Hao G."/>
            <person name="Liu J."/>
            <person name="Yang Y."/>
        </authorList>
    </citation>
    <scope>NUCLEOTIDE SEQUENCE [LARGE SCALE GENOMIC DNA]</scope>
    <source>
        <strain evidence="1">Cfa_2016G</strain>
        <tissue evidence="1">Leaf</tissue>
    </source>
</reference>
<gene>
    <name evidence="1" type="ORF">FH972_025346</name>
</gene>
<dbReference type="AlphaFoldDB" id="A0A5N6L156"/>
<name>A0A5N6L156_9ROSI</name>
<protein>
    <submittedName>
        <fullName evidence="1">Uncharacterized protein</fullName>
    </submittedName>
</protein>